<evidence type="ECO:0000313" key="6">
    <source>
        <dbReference type="Proteomes" id="UP000660021"/>
    </source>
</evidence>
<feature type="domain" description="Aspartate/ornithine carbamoyltransferase Asp/Orn-binding" evidence="3">
    <location>
        <begin position="179"/>
        <end position="326"/>
    </location>
</feature>
<evidence type="ECO:0000259" key="4">
    <source>
        <dbReference type="Pfam" id="PF02729"/>
    </source>
</evidence>
<reference evidence="5 6" key="1">
    <citation type="submission" date="2020-08" db="EMBL/GenBank/DDBJ databases">
        <title>Genome public.</title>
        <authorList>
            <person name="Liu C."/>
            <person name="Sun Q."/>
        </authorList>
    </citation>
    <scope>NUCLEOTIDE SEQUENCE [LARGE SCALE GENOMIC DNA]</scope>
    <source>
        <strain evidence="5 6">New-38</strain>
    </source>
</reference>
<dbReference type="PRINTS" id="PR00100">
    <property type="entry name" value="AOTCASE"/>
</dbReference>
<dbReference type="InterPro" id="IPR006131">
    <property type="entry name" value="Asp_carbamoyltransf_Asp/Orn-bd"/>
</dbReference>
<dbReference type="InterPro" id="IPR006132">
    <property type="entry name" value="Asp/Orn_carbamoyltranf_P-bd"/>
</dbReference>
<dbReference type="RefSeq" id="WP_101691899.1">
    <property type="nucleotide sequence ID" value="NZ_JACOPR010000003.1"/>
</dbReference>
<organism evidence="5 6">
    <name type="scientific">Pseudoflavonifractor hominis</name>
    <dbReference type="NCBI Taxonomy" id="2763059"/>
    <lineage>
        <taxon>Bacteria</taxon>
        <taxon>Bacillati</taxon>
        <taxon>Bacillota</taxon>
        <taxon>Clostridia</taxon>
        <taxon>Eubacteriales</taxon>
        <taxon>Oscillospiraceae</taxon>
        <taxon>Pseudoflavonifractor</taxon>
    </lineage>
</organism>
<dbReference type="PRINTS" id="PR00101">
    <property type="entry name" value="ATCASE"/>
</dbReference>
<dbReference type="Pfam" id="PF00185">
    <property type="entry name" value="OTCace"/>
    <property type="match status" value="1"/>
</dbReference>
<evidence type="ECO:0000313" key="5">
    <source>
        <dbReference type="EMBL" id="MBC5730475.1"/>
    </source>
</evidence>
<protein>
    <submittedName>
        <fullName evidence="5">Ornithine carbamoyltransferase</fullName>
    </submittedName>
</protein>
<name>A0ABR7HSJ5_9FIRM</name>
<dbReference type="Proteomes" id="UP000660021">
    <property type="component" value="Unassembled WGS sequence"/>
</dbReference>
<dbReference type="PANTHER" id="PTHR45753">
    <property type="entry name" value="ORNITHINE CARBAMOYLTRANSFERASE, MITOCHONDRIAL"/>
    <property type="match status" value="1"/>
</dbReference>
<accession>A0ABR7HSJ5</accession>
<comment type="similarity">
    <text evidence="2">Belongs to the aspartate/ornithine carbamoyltransferase superfamily.</text>
</comment>
<keyword evidence="6" id="KW-1185">Reference proteome</keyword>
<dbReference type="InterPro" id="IPR036901">
    <property type="entry name" value="Asp/Orn_carbamoylTrfase_sf"/>
</dbReference>
<comment type="caution">
    <text evidence="5">The sequence shown here is derived from an EMBL/GenBank/DDBJ whole genome shotgun (WGS) entry which is preliminary data.</text>
</comment>
<dbReference type="PANTHER" id="PTHR45753:SF3">
    <property type="entry name" value="ORNITHINE TRANSCARBAMYLASE, MITOCHONDRIAL"/>
    <property type="match status" value="1"/>
</dbReference>
<evidence type="ECO:0000256" key="1">
    <source>
        <dbReference type="ARBA" id="ARBA00022679"/>
    </source>
</evidence>
<dbReference type="EMBL" id="JACOPR010000003">
    <property type="protein sequence ID" value="MBC5730475.1"/>
    <property type="molecule type" value="Genomic_DNA"/>
</dbReference>
<evidence type="ECO:0000259" key="3">
    <source>
        <dbReference type="Pfam" id="PF00185"/>
    </source>
</evidence>
<dbReference type="InterPro" id="IPR006130">
    <property type="entry name" value="Asp/Orn_carbamoylTrfase"/>
</dbReference>
<keyword evidence="1 2" id="KW-0808">Transferase</keyword>
<feature type="domain" description="Aspartate/ornithine carbamoyltransferase carbamoyl-P binding" evidence="4">
    <location>
        <begin position="8"/>
        <end position="153"/>
    </location>
</feature>
<proteinExistence type="inferred from homology"/>
<gene>
    <name evidence="5" type="ORF">H8S34_06465</name>
</gene>
<dbReference type="Gene3D" id="3.40.50.1370">
    <property type="entry name" value="Aspartate/ornithine carbamoyltransferase"/>
    <property type="match status" value="2"/>
</dbReference>
<dbReference type="SUPFAM" id="SSF53671">
    <property type="entry name" value="Aspartate/ornithine carbamoyltransferase"/>
    <property type="match status" value="1"/>
</dbReference>
<dbReference type="PROSITE" id="PS00097">
    <property type="entry name" value="CARBAMOYLTRANSFERASE"/>
    <property type="match status" value="1"/>
</dbReference>
<evidence type="ECO:0000256" key="2">
    <source>
        <dbReference type="RuleBase" id="RU003634"/>
    </source>
</evidence>
<dbReference type="Pfam" id="PF02729">
    <property type="entry name" value="OTCace_N"/>
    <property type="match status" value="1"/>
</dbReference>
<sequence>MQTGLKGKHFLCEQDWTNEELETLMDVASALKMDNLLDTHKYDELLKNKSLFMLFFEESTRTRNAFECGITQLGGHGNYLTPKATQIDHGETPQDTIEVLSRMGHGIGVRNTLVGGHAYMQKLAKYSKIPIYNMQCDLWHPTQSIADLFTIKEKFHNELKGRKFVISWTSAGNYMRPLSMAQSLITLMPRFGMDVTLAVPNKDFELMPEAMETARKNAEFYGSKFEVCNDMDAACEGADVVYAKGWGPIMAVGDDEKTGVEMINANPGWCVDSRRMSLAKNTAIYMHCMPADRGIEVTDEVADSAQSVIYDEAENRMHTIKALMALTMGNVASRR</sequence>